<dbReference type="PANTHER" id="PTHR46577">
    <property type="entry name" value="HTH-TYPE TRANSCRIPTIONAL REGULATORY PROTEIN GABR"/>
    <property type="match status" value="1"/>
</dbReference>
<dbReference type="InterPro" id="IPR004839">
    <property type="entry name" value="Aminotransferase_I/II_large"/>
</dbReference>
<evidence type="ECO:0000256" key="5">
    <source>
        <dbReference type="ARBA" id="ARBA00023163"/>
    </source>
</evidence>
<dbReference type="RefSeq" id="WP_161760224.1">
    <property type="nucleotide sequence ID" value="NZ_JAAATX020000001.1"/>
</dbReference>
<keyword evidence="7" id="KW-0808">Transferase</keyword>
<feature type="domain" description="HTH gntR-type" evidence="6">
    <location>
        <begin position="15"/>
        <end position="83"/>
    </location>
</feature>
<accession>A0ABS6IXR2</accession>
<dbReference type="InterPro" id="IPR015421">
    <property type="entry name" value="PyrdxlP-dep_Trfase_major"/>
</dbReference>
<dbReference type="Gene3D" id="1.10.10.10">
    <property type="entry name" value="Winged helix-like DNA-binding domain superfamily/Winged helix DNA-binding domain"/>
    <property type="match status" value="1"/>
</dbReference>
<keyword evidence="2" id="KW-0663">Pyridoxal phosphate</keyword>
<evidence type="ECO:0000313" key="7">
    <source>
        <dbReference type="EMBL" id="MBU9696294.1"/>
    </source>
</evidence>
<evidence type="ECO:0000259" key="6">
    <source>
        <dbReference type="PROSITE" id="PS50949"/>
    </source>
</evidence>
<dbReference type="Gene3D" id="3.40.640.10">
    <property type="entry name" value="Type I PLP-dependent aspartate aminotransferase-like (Major domain)"/>
    <property type="match status" value="1"/>
</dbReference>
<dbReference type="CDD" id="cd07377">
    <property type="entry name" value="WHTH_GntR"/>
    <property type="match status" value="1"/>
</dbReference>
<dbReference type="GO" id="GO:0008483">
    <property type="term" value="F:transaminase activity"/>
    <property type="evidence" value="ECO:0007669"/>
    <property type="project" value="UniProtKB-KW"/>
</dbReference>
<dbReference type="InterPro" id="IPR036390">
    <property type="entry name" value="WH_DNA-bd_sf"/>
</dbReference>
<dbReference type="EMBL" id="JAAATX020000001">
    <property type="protein sequence ID" value="MBU9696294.1"/>
    <property type="molecule type" value="Genomic_DNA"/>
</dbReference>
<dbReference type="SUPFAM" id="SSF46785">
    <property type="entry name" value="Winged helix' DNA-binding domain"/>
    <property type="match status" value="1"/>
</dbReference>
<protein>
    <submittedName>
        <fullName evidence="7">PLP-dependent aminotransferase family protein</fullName>
    </submittedName>
</protein>
<dbReference type="PROSITE" id="PS50949">
    <property type="entry name" value="HTH_GNTR"/>
    <property type="match status" value="1"/>
</dbReference>
<name>A0ABS6IXR2_9RHOB</name>
<keyword evidence="3" id="KW-0805">Transcription regulation</keyword>
<dbReference type="InterPro" id="IPR051446">
    <property type="entry name" value="HTH_trans_reg/aminotransferase"/>
</dbReference>
<reference evidence="7 8" key="1">
    <citation type="submission" date="2021-06" db="EMBL/GenBank/DDBJ databases">
        <title>Rhodobacteraceae bacterium strain HSP-20.</title>
        <authorList>
            <person name="Chen W.-M."/>
        </authorList>
    </citation>
    <scope>NUCLEOTIDE SEQUENCE [LARGE SCALE GENOMIC DNA]</scope>
    <source>
        <strain evidence="7 8">HSP-20</strain>
    </source>
</reference>
<keyword evidence="8" id="KW-1185">Reference proteome</keyword>
<dbReference type="Pfam" id="PF00392">
    <property type="entry name" value="GntR"/>
    <property type="match status" value="1"/>
</dbReference>
<dbReference type="Pfam" id="PF00155">
    <property type="entry name" value="Aminotran_1_2"/>
    <property type="match status" value="1"/>
</dbReference>
<evidence type="ECO:0000256" key="1">
    <source>
        <dbReference type="ARBA" id="ARBA00005384"/>
    </source>
</evidence>
<keyword evidence="5" id="KW-0804">Transcription</keyword>
<evidence type="ECO:0000256" key="2">
    <source>
        <dbReference type="ARBA" id="ARBA00022898"/>
    </source>
</evidence>
<dbReference type="InterPro" id="IPR036388">
    <property type="entry name" value="WH-like_DNA-bd_sf"/>
</dbReference>
<dbReference type="InterPro" id="IPR000524">
    <property type="entry name" value="Tscrpt_reg_HTH_GntR"/>
</dbReference>
<dbReference type="Proteomes" id="UP000731907">
    <property type="component" value="Unassembled WGS sequence"/>
</dbReference>
<dbReference type="SMART" id="SM00345">
    <property type="entry name" value="HTH_GNTR"/>
    <property type="match status" value="1"/>
</dbReference>
<dbReference type="CDD" id="cd00609">
    <property type="entry name" value="AAT_like"/>
    <property type="match status" value="1"/>
</dbReference>
<organism evidence="7 8">
    <name type="scientific">Paragemmobacter amnigenus</name>
    <dbReference type="NCBI Taxonomy" id="2852097"/>
    <lineage>
        <taxon>Bacteria</taxon>
        <taxon>Pseudomonadati</taxon>
        <taxon>Pseudomonadota</taxon>
        <taxon>Alphaproteobacteria</taxon>
        <taxon>Rhodobacterales</taxon>
        <taxon>Paracoccaceae</taxon>
        <taxon>Paragemmobacter</taxon>
    </lineage>
</organism>
<dbReference type="PANTHER" id="PTHR46577:SF1">
    <property type="entry name" value="HTH-TYPE TRANSCRIPTIONAL REGULATORY PROTEIN GABR"/>
    <property type="match status" value="1"/>
</dbReference>
<evidence type="ECO:0000256" key="3">
    <source>
        <dbReference type="ARBA" id="ARBA00023015"/>
    </source>
</evidence>
<evidence type="ECO:0000313" key="8">
    <source>
        <dbReference type="Proteomes" id="UP000731907"/>
    </source>
</evidence>
<comment type="similarity">
    <text evidence="1">In the C-terminal section; belongs to the class-I pyridoxal-phosphate-dependent aminotransferase family.</text>
</comment>
<dbReference type="SUPFAM" id="SSF53383">
    <property type="entry name" value="PLP-dependent transferases"/>
    <property type="match status" value="1"/>
</dbReference>
<gene>
    <name evidence="7" type="ORF">GU927_000390</name>
</gene>
<proteinExistence type="inferred from homology"/>
<keyword evidence="4" id="KW-0238">DNA-binding</keyword>
<comment type="caution">
    <text evidence="7">The sequence shown here is derived from an EMBL/GenBank/DDBJ whole genome shotgun (WGS) entry which is preliminary data.</text>
</comment>
<keyword evidence="7" id="KW-0032">Aminotransferase</keyword>
<sequence length="468" mass="50900">MADTIWKPDLAAYPGPKYLALSRALREAIRSGELAEGEQLPTVRDLAWVLGVTPGTVSRAYALATQEGLLAATVGRGTFVAARAPKLGPTQPLLIERDPEYVRGRIDLRAPRLPDVGQIPAFRSAMQAISARLDEDWIDYTTQRSEAPLREAVCGWLSDRALGSFGPEDIALTAGGQNAINLILLCCLRGDRPVVLTEELAYPGFRHAARLARAEVVGVETDAEGMIPEALEAACRRHGAQVLCLTTEAQNPTTARMGMERRQRIAAIARHFDLQVIEDDCYTLSESTWPSLRALAPERVWHVGSLSKTISAALRFGFIVCPAGMGETGRLTAQHAFFALPRPVSDLCLHLFQSGAAVDIRRRVGEELAGRIKVMVNTIGRFDLAWQPGLRFAFLRLPLGWRASTFTRMAEAEGVLVRSADEYALSHGRAPQAVRLALAGHVSDADFAGAMDRLAGLLSRPPYDPPAV</sequence>
<dbReference type="InterPro" id="IPR015424">
    <property type="entry name" value="PyrdxlP-dep_Trfase"/>
</dbReference>
<evidence type="ECO:0000256" key="4">
    <source>
        <dbReference type="ARBA" id="ARBA00023125"/>
    </source>
</evidence>